<keyword evidence="2" id="KW-1185">Reference proteome</keyword>
<dbReference type="Proteomes" id="UP001141806">
    <property type="component" value="Unassembled WGS sequence"/>
</dbReference>
<proteinExistence type="predicted"/>
<dbReference type="SUPFAM" id="SSF49899">
    <property type="entry name" value="Concanavalin A-like lectins/glucanases"/>
    <property type="match status" value="1"/>
</dbReference>
<dbReference type="AlphaFoldDB" id="A0A9Q0H7T2"/>
<organism evidence="1 2">
    <name type="scientific">Protea cynaroides</name>
    <dbReference type="NCBI Taxonomy" id="273540"/>
    <lineage>
        <taxon>Eukaryota</taxon>
        <taxon>Viridiplantae</taxon>
        <taxon>Streptophyta</taxon>
        <taxon>Embryophyta</taxon>
        <taxon>Tracheophyta</taxon>
        <taxon>Spermatophyta</taxon>
        <taxon>Magnoliopsida</taxon>
        <taxon>Proteales</taxon>
        <taxon>Proteaceae</taxon>
        <taxon>Protea</taxon>
    </lineage>
</organism>
<evidence type="ECO:0000313" key="2">
    <source>
        <dbReference type="Proteomes" id="UP001141806"/>
    </source>
</evidence>
<accession>A0A9Q0H7T2</accession>
<comment type="caution">
    <text evidence="1">The sequence shown here is derived from an EMBL/GenBank/DDBJ whole genome shotgun (WGS) entry which is preliminary data.</text>
</comment>
<dbReference type="OrthoDB" id="903293at2759"/>
<sequence length="113" mass="12872">MRRRFECSRTKRNKELRFIEIKPWVFTVPIWKADDWATQGGKVKTDSTHAPFVTSHKDFDINHRRIGTPTRDRRPTLSKVKSVSWGVQMVGCGFGSPGLRCGGGAINGEDRVR</sequence>
<reference evidence="1" key="1">
    <citation type="journal article" date="2023" name="Plant J.">
        <title>The genome of the king protea, Protea cynaroides.</title>
        <authorList>
            <person name="Chang J."/>
            <person name="Duong T.A."/>
            <person name="Schoeman C."/>
            <person name="Ma X."/>
            <person name="Roodt D."/>
            <person name="Barker N."/>
            <person name="Li Z."/>
            <person name="Van de Peer Y."/>
            <person name="Mizrachi E."/>
        </authorList>
    </citation>
    <scope>NUCLEOTIDE SEQUENCE</scope>
    <source>
        <tissue evidence="1">Young leaves</tissue>
    </source>
</reference>
<dbReference type="PANTHER" id="PTHR31062">
    <property type="entry name" value="XYLOGLUCAN ENDOTRANSGLUCOSYLASE/HYDROLASE PROTEIN 8-RELATED"/>
    <property type="match status" value="1"/>
</dbReference>
<name>A0A9Q0H7T2_9MAGN</name>
<dbReference type="EMBL" id="JAMYWD010000009">
    <property type="protein sequence ID" value="KAJ4961506.1"/>
    <property type="molecule type" value="Genomic_DNA"/>
</dbReference>
<dbReference type="InterPro" id="IPR044791">
    <property type="entry name" value="Beta-glucanase/XTH"/>
</dbReference>
<protein>
    <submittedName>
        <fullName evidence="1">Uncharacterized protein</fullName>
    </submittedName>
</protein>
<dbReference type="InterPro" id="IPR013320">
    <property type="entry name" value="ConA-like_dom_sf"/>
</dbReference>
<dbReference type="GO" id="GO:0004553">
    <property type="term" value="F:hydrolase activity, hydrolyzing O-glycosyl compounds"/>
    <property type="evidence" value="ECO:0007669"/>
    <property type="project" value="InterPro"/>
</dbReference>
<evidence type="ECO:0000313" key="1">
    <source>
        <dbReference type="EMBL" id="KAJ4961506.1"/>
    </source>
</evidence>
<dbReference type="Gene3D" id="2.60.120.200">
    <property type="match status" value="1"/>
</dbReference>
<gene>
    <name evidence="1" type="ORF">NE237_021416</name>
</gene>